<gene>
    <name evidence="1" type="ORF">GCM10010517_50480</name>
</gene>
<accession>A0ABN3W2Y5</accession>
<dbReference type="Proteomes" id="UP001500831">
    <property type="component" value="Unassembled WGS sequence"/>
</dbReference>
<comment type="caution">
    <text evidence="1">The sequence shown here is derived from an EMBL/GenBank/DDBJ whole genome shotgun (WGS) entry which is preliminary data.</text>
</comment>
<dbReference type="EMBL" id="BAAAVI010000040">
    <property type="protein sequence ID" value="GAA2886699.1"/>
    <property type="molecule type" value="Genomic_DNA"/>
</dbReference>
<dbReference type="PROSITE" id="PS51257">
    <property type="entry name" value="PROKAR_LIPOPROTEIN"/>
    <property type="match status" value="1"/>
</dbReference>
<name>A0ABN3W2Y5_9ACTN</name>
<proteinExistence type="predicted"/>
<protein>
    <submittedName>
        <fullName evidence="1">Uncharacterized protein</fullName>
    </submittedName>
</protein>
<organism evidence="1 2">
    <name type="scientific">Streptosporangium fragile</name>
    <dbReference type="NCBI Taxonomy" id="46186"/>
    <lineage>
        <taxon>Bacteria</taxon>
        <taxon>Bacillati</taxon>
        <taxon>Actinomycetota</taxon>
        <taxon>Actinomycetes</taxon>
        <taxon>Streptosporangiales</taxon>
        <taxon>Streptosporangiaceae</taxon>
        <taxon>Streptosporangium</taxon>
    </lineage>
</organism>
<sequence length="165" mass="17878">MLLRGSSAGKAGCVRRLAVVVLGVAILGSGCTLSPSTPSTLRVPPAALDGIRGIGRVQAEAIRENEDNGNRQIDNLLVIDVGATSGREALDKAADLLAARKWVIVAENRPTIVSMDSADWQETHLVLRPFRAYYLEDHPEVLKKMKEASVKEESLVYLEVFEVAL</sequence>
<keyword evidence="2" id="KW-1185">Reference proteome</keyword>
<reference evidence="1 2" key="1">
    <citation type="journal article" date="2019" name="Int. J. Syst. Evol. Microbiol.">
        <title>The Global Catalogue of Microorganisms (GCM) 10K type strain sequencing project: providing services to taxonomists for standard genome sequencing and annotation.</title>
        <authorList>
            <consortium name="The Broad Institute Genomics Platform"/>
            <consortium name="The Broad Institute Genome Sequencing Center for Infectious Disease"/>
            <person name="Wu L."/>
            <person name="Ma J."/>
        </authorList>
    </citation>
    <scope>NUCLEOTIDE SEQUENCE [LARGE SCALE GENOMIC DNA]</scope>
    <source>
        <strain evidence="1 2">JCM 6242</strain>
    </source>
</reference>
<evidence type="ECO:0000313" key="2">
    <source>
        <dbReference type="Proteomes" id="UP001500831"/>
    </source>
</evidence>
<evidence type="ECO:0000313" key="1">
    <source>
        <dbReference type="EMBL" id="GAA2886699.1"/>
    </source>
</evidence>